<sequence length="287" mass="30291">MIREAAADNAGIITTFLQQHIETSMFLLSNLEQHGIGTSQHPHATRFFLSQEGPSLQGVFGCTNDGYLMCQHPGLTPHMAQAYLSGIRGTRIRGMTGAADQVAQFITALPDLNGAWLTNRVEPLFALDLAAIKAPGQRLSSPVSGDLSMLKDWFQSYLIETGIADADNAPAAATTRAAAAIPEQNIRLYKGADGTPIGMTAVNARAGTAVQIGGVFIAPAHRGKGHASRMLAAQLCELRADGAQTGLLFAASDAAAKAYTRIGFQPSGSYRVAILRQPFILDAASCP</sequence>
<accession>A0ABT5TAI5</accession>
<dbReference type="Gene3D" id="3.40.630.30">
    <property type="match status" value="1"/>
</dbReference>
<dbReference type="CDD" id="cd04301">
    <property type="entry name" value="NAT_SF"/>
    <property type="match status" value="1"/>
</dbReference>
<dbReference type="PROSITE" id="PS51186">
    <property type="entry name" value="GNAT"/>
    <property type="match status" value="1"/>
</dbReference>
<comment type="caution">
    <text evidence="2">The sequence shown here is derived from an EMBL/GenBank/DDBJ whole genome shotgun (WGS) entry which is preliminary data.</text>
</comment>
<proteinExistence type="predicted"/>
<reference evidence="2" key="1">
    <citation type="submission" date="2023-02" db="EMBL/GenBank/DDBJ databases">
        <title>Description of Roseinatronobacter alkalisoli sp. nov., an alkaliphilic bacerium isolated from soda soil.</title>
        <authorList>
            <person name="Wei W."/>
        </authorList>
    </citation>
    <scope>NUCLEOTIDE SEQUENCE</scope>
    <source>
        <strain evidence="2">HJB301</strain>
    </source>
</reference>
<keyword evidence="2" id="KW-0808">Transferase</keyword>
<dbReference type="RefSeq" id="WP_274352807.1">
    <property type="nucleotide sequence ID" value="NZ_JAQZSM010000012.1"/>
</dbReference>
<evidence type="ECO:0000259" key="1">
    <source>
        <dbReference type="PROSITE" id="PS51186"/>
    </source>
</evidence>
<dbReference type="EC" id="2.3.1.-" evidence="2"/>
<evidence type="ECO:0000313" key="3">
    <source>
        <dbReference type="Proteomes" id="UP001431784"/>
    </source>
</evidence>
<dbReference type="InterPro" id="IPR016181">
    <property type="entry name" value="Acyl_CoA_acyltransferase"/>
</dbReference>
<dbReference type="Pfam" id="PF13508">
    <property type="entry name" value="Acetyltransf_7"/>
    <property type="match status" value="1"/>
</dbReference>
<gene>
    <name evidence="2" type="ORF">PUT78_13590</name>
</gene>
<dbReference type="SUPFAM" id="SSF55729">
    <property type="entry name" value="Acyl-CoA N-acyltransferases (Nat)"/>
    <property type="match status" value="1"/>
</dbReference>
<dbReference type="Proteomes" id="UP001431784">
    <property type="component" value="Unassembled WGS sequence"/>
</dbReference>
<name>A0ABT5TAI5_9RHOB</name>
<feature type="domain" description="N-acetyltransferase" evidence="1">
    <location>
        <begin position="137"/>
        <end position="287"/>
    </location>
</feature>
<dbReference type="InterPro" id="IPR000182">
    <property type="entry name" value="GNAT_dom"/>
</dbReference>
<protein>
    <submittedName>
        <fullName evidence="2">GNAT family N-acetyltransferase</fullName>
        <ecNumber evidence="2">2.3.1.-</ecNumber>
    </submittedName>
</protein>
<dbReference type="GO" id="GO:0016746">
    <property type="term" value="F:acyltransferase activity"/>
    <property type="evidence" value="ECO:0007669"/>
    <property type="project" value="UniProtKB-KW"/>
</dbReference>
<organism evidence="2 3">
    <name type="scientific">Roseinatronobacter alkalisoli</name>
    <dbReference type="NCBI Taxonomy" id="3028235"/>
    <lineage>
        <taxon>Bacteria</taxon>
        <taxon>Pseudomonadati</taxon>
        <taxon>Pseudomonadota</taxon>
        <taxon>Alphaproteobacteria</taxon>
        <taxon>Rhodobacterales</taxon>
        <taxon>Paracoccaceae</taxon>
        <taxon>Roseinatronobacter</taxon>
    </lineage>
</organism>
<dbReference type="EMBL" id="JAQZSM010000012">
    <property type="protein sequence ID" value="MDD7972134.1"/>
    <property type="molecule type" value="Genomic_DNA"/>
</dbReference>
<keyword evidence="2" id="KW-0012">Acyltransferase</keyword>
<evidence type="ECO:0000313" key="2">
    <source>
        <dbReference type="EMBL" id="MDD7972134.1"/>
    </source>
</evidence>
<keyword evidence="3" id="KW-1185">Reference proteome</keyword>